<reference evidence="9" key="1">
    <citation type="submission" date="2022-07" db="EMBL/GenBank/DDBJ databases">
        <authorList>
            <person name="Jung M.-Y."/>
            <person name="Lee M."/>
        </authorList>
    </citation>
    <scope>NUCLEOTIDE SEQUENCE</scope>
    <source>
        <strain evidence="9">S8</strain>
    </source>
</reference>
<evidence type="ECO:0000256" key="7">
    <source>
        <dbReference type="ARBA" id="ARBA00022997"/>
    </source>
</evidence>
<dbReference type="EC" id="3.4.13.-" evidence="9"/>
<dbReference type="NCBIfam" id="TIGR01887">
    <property type="entry name" value="dipeptidaselike"/>
    <property type="match status" value="1"/>
</dbReference>
<keyword evidence="8" id="KW-0482">Metalloprotease</keyword>
<dbReference type="PROSITE" id="PS00758">
    <property type="entry name" value="ARGE_DAPE_CPG2_1"/>
    <property type="match status" value="1"/>
</dbReference>
<dbReference type="InterPro" id="IPR001261">
    <property type="entry name" value="ArgE/DapE_CS"/>
</dbReference>
<dbReference type="InterPro" id="IPR036264">
    <property type="entry name" value="Bact_exopeptidase_dim_dom"/>
</dbReference>
<reference evidence="9" key="3">
    <citation type="journal article" date="2023" name="Microbiol. Resour. Announc.">
        <title>Draft Genome Sequence of Granulicatella sp. Strain S8, Isolated from a Marine Fish, Seriola quinqueradiata.</title>
        <authorList>
            <person name="Lee M."/>
            <person name="Farooq A."/>
            <person name="Jeong J.B."/>
            <person name="Jung M.Y."/>
        </authorList>
    </citation>
    <scope>NUCLEOTIDE SEQUENCE</scope>
    <source>
        <strain evidence="9">S8</strain>
    </source>
</reference>
<name>A0ABT1WL98_9LACT</name>
<dbReference type="PANTHER" id="PTHR43808">
    <property type="entry name" value="ACETYLORNITHINE DEACETYLASE"/>
    <property type="match status" value="1"/>
</dbReference>
<keyword evidence="7 9" id="KW-0224">Dipeptidase</keyword>
<evidence type="ECO:0000313" key="10">
    <source>
        <dbReference type="Proteomes" id="UP001059480"/>
    </source>
</evidence>
<accession>A0ABT1WL98</accession>
<sequence>MEINWKKEIEDRKEDLLADLFDLLRIDSVRNDELANEDQPVGPGPKEALEKFLAIAERDGFVTKQVGNLAGHIEYAPNPDFTETLGVLGHVDVVPAGTGWNTDPFEPQIIDGKIFARGSSDDKGPSMAAYYALKVIKDLGLPLQKRVRFIIGTDEESGWKCMDRYFKTEEMPTFGFSPDAEFPIINGEKGIVSLHLETHGNQPEGDYRLLSFDAGLRENMVPQDAHAEVLVPNPYEFADQFQAFLAVNPILGTVEVNDNLVVLDVIGKSAHGSHPEAGVNAGTYLAVFLNGYNFQGTAKKYLDLTARLLHDDPFATKLKLAYTDSVMGPLTMNAGIFTYTPELGGTIVLNFRFPQGLSAEGLEIKTEIAVASYGMTVGRGKTQTPHYVSPEDPLVSTLLDVYHRQTGLPAHEQSIGGGTYGRIFERGVAYGAMFPGYEDTMHQANEFMTMDDLLRSAAIYAEAIYELTK</sequence>
<organism evidence="9 10">
    <name type="scientific">Granulicatella seriolae</name>
    <dbReference type="NCBI Taxonomy" id="2967226"/>
    <lineage>
        <taxon>Bacteria</taxon>
        <taxon>Bacillati</taxon>
        <taxon>Bacillota</taxon>
        <taxon>Bacilli</taxon>
        <taxon>Lactobacillales</taxon>
        <taxon>Carnobacteriaceae</taxon>
        <taxon>Granulicatella</taxon>
    </lineage>
</organism>
<dbReference type="SUPFAM" id="SSF53187">
    <property type="entry name" value="Zn-dependent exopeptidases"/>
    <property type="match status" value="1"/>
</dbReference>
<dbReference type="SUPFAM" id="SSF55031">
    <property type="entry name" value="Bacterial exopeptidase dimerisation domain"/>
    <property type="match status" value="1"/>
</dbReference>
<dbReference type="InterPro" id="IPR010964">
    <property type="entry name" value="M20A_pepV-rel"/>
</dbReference>
<dbReference type="PROSITE" id="PS00759">
    <property type="entry name" value="ARGE_DAPE_CPG2_2"/>
    <property type="match status" value="1"/>
</dbReference>
<dbReference type="InterPro" id="IPR050072">
    <property type="entry name" value="Peptidase_M20A"/>
</dbReference>
<reference evidence="9" key="2">
    <citation type="journal article" date="2023" name="Curr. Microbiol.">
        <title>Granulicatella seriolae sp. nov., a Novel Facultative Anaerobe Isolated from Yellowtail Marine Fish.</title>
        <authorList>
            <person name="Lee M."/>
            <person name="Choi Y.J."/>
            <person name="Farooq A."/>
            <person name="Jeong J.B."/>
            <person name="Jung M.Y."/>
        </authorList>
    </citation>
    <scope>NUCLEOTIDE SEQUENCE</scope>
    <source>
        <strain evidence="9">S8</strain>
    </source>
</reference>
<dbReference type="InterPro" id="IPR002933">
    <property type="entry name" value="Peptidase_M20"/>
</dbReference>
<protein>
    <submittedName>
        <fullName evidence="9">Dipeptidase PepV</fullName>
        <ecNumber evidence="9">3.4.13.-</ecNumber>
    </submittedName>
</protein>
<dbReference type="NCBIfam" id="NF005591">
    <property type="entry name" value="PRK07318.1"/>
    <property type="match status" value="1"/>
</dbReference>
<dbReference type="Gene3D" id="3.30.70.360">
    <property type="match status" value="2"/>
</dbReference>
<evidence type="ECO:0000256" key="1">
    <source>
        <dbReference type="ARBA" id="ARBA00001947"/>
    </source>
</evidence>
<keyword evidence="6" id="KW-0862">Zinc</keyword>
<gene>
    <name evidence="9" type="primary">pepV</name>
    <name evidence="9" type="ORF">NPA36_01810</name>
</gene>
<keyword evidence="4" id="KW-0479">Metal-binding</keyword>
<dbReference type="Gene3D" id="3.40.630.10">
    <property type="entry name" value="Zn peptidases"/>
    <property type="match status" value="1"/>
</dbReference>
<dbReference type="Pfam" id="PF01546">
    <property type="entry name" value="Peptidase_M20"/>
    <property type="match status" value="1"/>
</dbReference>
<comment type="similarity">
    <text evidence="2">Belongs to the peptidase M20A family.</text>
</comment>
<dbReference type="EMBL" id="JANHNZ010000001">
    <property type="protein sequence ID" value="MCQ9209303.1"/>
    <property type="molecule type" value="Genomic_DNA"/>
</dbReference>
<dbReference type="PANTHER" id="PTHR43808:SF31">
    <property type="entry name" value="N-ACETYL-L-CITRULLINE DEACETYLASE"/>
    <property type="match status" value="1"/>
</dbReference>
<comment type="cofactor">
    <cofactor evidence="1">
        <name>Zn(2+)</name>
        <dbReference type="ChEBI" id="CHEBI:29105"/>
    </cofactor>
</comment>
<proteinExistence type="inferred from homology"/>
<evidence type="ECO:0000256" key="3">
    <source>
        <dbReference type="ARBA" id="ARBA00022670"/>
    </source>
</evidence>
<evidence type="ECO:0000256" key="6">
    <source>
        <dbReference type="ARBA" id="ARBA00022833"/>
    </source>
</evidence>
<dbReference type="CDD" id="cd03888">
    <property type="entry name" value="M20_PepV"/>
    <property type="match status" value="1"/>
</dbReference>
<comment type="caution">
    <text evidence="9">The sequence shown here is derived from an EMBL/GenBank/DDBJ whole genome shotgun (WGS) entry which is preliminary data.</text>
</comment>
<dbReference type="RefSeq" id="WP_256944408.1">
    <property type="nucleotide sequence ID" value="NZ_JANHNZ010000001.1"/>
</dbReference>
<evidence type="ECO:0000256" key="2">
    <source>
        <dbReference type="ARBA" id="ARBA00006247"/>
    </source>
</evidence>
<evidence type="ECO:0000256" key="5">
    <source>
        <dbReference type="ARBA" id="ARBA00022801"/>
    </source>
</evidence>
<evidence type="ECO:0000256" key="4">
    <source>
        <dbReference type="ARBA" id="ARBA00022723"/>
    </source>
</evidence>
<evidence type="ECO:0000256" key="8">
    <source>
        <dbReference type="ARBA" id="ARBA00023049"/>
    </source>
</evidence>
<evidence type="ECO:0000313" key="9">
    <source>
        <dbReference type="EMBL" id="MCQ9209303.1"/>
    </source>
</evidence>
<dbReference type="GO" id="GO:0016805">
    <property type="term" value="F:dipeptidase activity"/>
    <property type="evidence" value="ECO:0007669"/>
    <property type="project" value="UniProtKB-KW"/>
</dbReference>
<keyword evidence="10" id="KW-1185">Reference proteome</keyword>
<dbReference type="Proteomes" id="UP001059480">
    <property type="component" value="Unassembled WGS sequence"/>
</dbReference>
<keyword evidence="3" id="KW-0645">Protease</keyword>
<keyword evidence="5 9" id="KW-0378">Hydrolase</keyword>